<dbReference type="InterPro" id="IPR028730">
    <property type="entry name" value="ZFYVE26"/>
</dbReference>
<keyword evidence="1" id="KW-0597">Phosphoprotein</keyword>
<dbReference type="PANTHER" id="PTHR46591">
    <property type="entry name" value="ZINC FINGER FYVE DOMAIN-CONTAINING PROTEIN 26"/>
    <property type="match status" value="1"/>
</dbReference>
<dbReference type="Proteomes" id="UP000075901">
    <property type="component" value="Unassembled WGS sequence"/>
</dbReference>
<dbReference type="SMART" id="SM00064">
    <property type="entry name" value="FYVE"/>
    <property type="match status" value="1"/>
</dbReference>
<keyword evidence="9" id="KW-1185">Reference proteome</keyword>
<keyword evidence="4" id="KW-0862">Zinc</keyword>
<dbReference type="GO" id="GO:0005813">
    <property type="term" value="C:centrosome"/>
    <property type="evidence" value="ECO:0007669"/>
    <property type="project" value="TreeGrafter"/>
</dbReference>
<dbReference type="GO" id="GO:0008270">
    <property type="term" value="F:zinc ion binding"/>
    <property type="evidence" value="ECO:0007669"/>
    <property type="project" value="UniProtKB-KW"/>
</dbReference>
<reference evidence="9" key="1">
    <citation type="submission" date="2013-09" db="EMBL/GenBank/DDBJ databases">
        <title>The Genome Sequence of Anopheles maculatus species B.</title>
        <authorList>
            <consortium name="The Broad Institute Genomics Platform"/>
            <person name="Neafsey D.E."/>
            <person name="Besansky N."/>
            <person name="Howell P."/>
            <person name="Walton C."/>
            <person name="Young S.K."/>
            <person name="Zeng Q."/>
            <person name="Gargeya S."/>
            <person name="Fitzgerald M."/>
            <person name="Haas B."/>
            <person name="Abouelleil A."/>
            <person name="Allen A.W."/>
            <person name="Alvarado L."/>
            <person name="Arachchi H.M."/>
            <person name="Berlin A.M."/>
            <person name="Chapman S.B."/>
            <person name="Gainer-Dewar J."/>
            <person name="Goldberg J."/>
            <person name="Griggs A."/>
            <person name="Gujja S."/>
            <person name="Hansen M."/>
            <person name="Howarth C."/>
            <person name="Imamovic A."/>
            <person name="Ireland A."/>
            <person name="Larimer J."/>
            <person name="McCowan C."/>
            <person name="Murphy C."/>
            <person name="Pearson M."/>
            <person name="Poon T.W."/>
            <person name="Priest M."/>
            <person name="Roberts A."/>
            <person name="Saif S."/>
            <person name="Shea T."/>
            <person name="Sisk P."/>
            <person name="Sykes S."/>
            <person name="Wortman J."/>
            <person name="Nusbaum C."/>
            <person name="Birren B."/>
        </authorList>
    </citation>
    <scope>NUCLEOTIDE SEQUENCE [LARGE SCALE GENOMIC DNA]</scope>
    <source>
        <strain evidence="9">maculatus3</strain>
    </source>
</reference>
<dbReference type="GO" id="GO:0000724">
    <property type="term" value="P:double-strand break repair via homologous recombination"/>
    <property type="evidence" value="ECO:0007669"/>
    <property type="project" value="InterPro"/>
</dbReference>
<keyword evidence="2" id="KW-0479">Metal-binding</keyword>
<feature type="domain" description="FYVE-type" evidence="7">
    <location>
        <begin position="120"/>
        <end position="180"/>
    </location>
</feature>
<accession>A0A182SMD6</accession>
<dbReference type="Gene3D" id="3.30.40.10">
    <property type="entry name" value="Zinc/RING finger domain, C3HC4 (zinc finger)"/>
    <property type="match status" value="1"/>
</dbReference>
<dbReference type="VEuPathDB" id="VectorBase:AMAM009675"/>
<dbReference type="GO" id="GO:0032266">
    <property type="term" value="F:phosphatidylinositol-3-phosphate binding"/>
    <property type="evidence" value="ECO:0007669"/>
    <property type="project" value="InterPro"/>
</dbReference>
<evidence type="ECO:0000256" key="4">
    <source>
        <dbReference type="ARBA" id="ARBA00022833"/>
    </source>
</evidence>
<dbReference type="GO" id="GO:0032465">
    <property type="term" value="P:regulation of cytokinesis"/>
    <property type="evidence" value="ECO:0007669"/>
    <property type="project" value="TreeGrafter"/>
</dbReference>
<evidence type="ECO:0000313" key="9">
    <source>
        <dbReference type="Proteomes" id="UP000075901"/>
    </source>
</evidence>
<dbReference type="Pfam" id="PF25569">
    <property type="entry name" value="TPR_ZFYVE26"/>
    <property type="match status" value="1"/>
</dbReference>
<evidence type="ECO:0000256" key="5">
    <source>
        <dbReference type="PROSITE-ProRule" id="PRU00091"/>
    </source>
</evidence>
<name>A0A182SMD6_9DIPT</name>
<dbReference type="Pfam" id="PF01363">
    <property type="entry name" value="FYVE"/>
    <property type="match status" value="1"/>
</dbReference>
<dbReference type="InterPro" id="IPR011011">
    <property type="entry name" value="Znf_FYVE_PHD"/>
</dbReference>
<dbReference type="PANTHER" id="PTHR46591:SF1">
    <property type="entry name" value="ZINC FINGER FYVE DOMAIN-CONTAINING PROTEIN 26"/>
    <property type="match status" value="1"/>
</dbReference>
<evidence type="ECO:0000256" key="1">
    <source>
        <dbReference type="ARBA" id="ARBA00022553"/>
    </source>
</evidence>
<dbReference type="EnsemblMetazoa" id="AMAM009675-RA">
    <property type="protein sequence ID" value="AMAM009675-PA"/>
    <property type="gene ID" value="AMAM009675"/>
</dbReference>
<dbReference type="GO" id="GO:0005765">
    <property type="term" value="C:lysosomal membrane"/>
    <property type="evidence" value="ECO:0007669"/>
    <property type="project" value="TreeGrafter"/>
</dbReference>
<dbReference type="InterPro" id="IPR000306">
    <property type="entry name" value="Znf_FYVE"/>
</dbReference>
<evidence type="ECO:0000313" key="8">
    <source>
        <dbReference type="EnsemblMetazoa" id="AMAM009675-PA"/>
    </source>
</evidence>
<evidence type="ECO:0000256" key="2">
    <source>
        <dbReference type="ARBA" id="ARBA00022723"/>
    </source>
</evidence>
<dbReference type="GO" id="GO:0030496">
    <property type="term" value="C:midbody"/>
    <property type="evidence" value="ECO:0007669"/>
    <property type="project" value="TreeGrafter"/>
</dbReference>
<proteinExistence type="predicted"/>
<feature type="region of interest" description="Disordered" evidence="6">
    <location>
        <begin position="183"/>
        <end position="208"/>
    </location>
</feature>
<dbReference type="InterPro" id="IPR057946">
    <property type="entry name" value="TPR_ZFYVE26"/>
</dbReference>
<keyword evidence="3 5" id="KW-0863">Zinc-finger</keyword>
<dbReference type="GO" id="GO:0000281">
    <property type="term" value="P:mitotic cytokinesis"/>
    <property type="evidence" value="ECO:0007669"/>
    <property type="project" value="InterPro"/>
</dbReference>
<evidence type="ECO:0000256" key="6">
    <source>
        <dbReference type="SAM" id="MobiDB-lite"/>
    </source>
</evidence>
<reference evidence="8" key="2">
    <citation type="submission" date="2020-05" db="UniProtKB">
        <authorList>
            <consortium name="EnsemblMetazoa"/>
        </authorList>
    </citation>
    <scope>IDENTIFICATION</scope>
    <source>
        <strain evidence="8">maculatus3</strain>
    </source>
</reference>
<sequence length="921" mass="103389">VPDVCTHCYEHREYIRDLRDAVQGDSGQQPATALLRSYPVHDGLFISHECVDCLLRVYASKALEYKVFPDITPSGDTLNDDAVHLLGAVSRVSSYDSLSEVGQPFVMPKEIPSRDRWVKDEEALHCMCCRRTFSMLNRRHHCRRCGRVVCHSCSKKKLRLQSFYEDVAVRVCDDCWSNLAGTQPKDTQTEPGTPVPSGTHSRMSDSSSQFEWQLTGNERYDNVIRDEYSYEYAPSTSQCLAICNLHTQNDEMASFLLYHCAKLEALLRPLHPGIPNPEIDYALVARMLLNLTLGVKVRGGGAEVEKMKEHAEIILSIVHDNCESLLLHTPSMTNHGSLRKLRDALVKAEKWTLALELSLKCGFSLNGVMAAWGMACLRAGCYETAREKFSHCLPRVASEAECEAVLRMIETPSMGSNTAAAKVPVVKRPTRCPPLLNEILYALTCTARLGAPSERVIARVNAARQVSAGTVAAAHEPALNILSTLANLRNICQGEFDADIPGPNAERLAHNDNASIMCSRLFEESMHYLLAYGSHQSVVQFLIRYQQTEVASLRYILAQRVEPDVFLHAVLLPYLQRGELETVVQRLSDIDDTLLEWREHIRYVCRYLETNDMLNSLYNLQLLLKDPIRASMTCVRFYTMGCRTFSDLHASEHHLKTSVSHLQNELELCNWQEVRLNSTGRAIETHHSLLMKLDPKELNNHINTILLQLDVTKFLATCELKGRQTVTLLPKIFREASQLPTLFGSVHDRLQLAILTLVCGQNVEEAFGLSYRIIQDYNLDLQRVYALTAKYFINHGKIEDVGKLLDVIVSNESSTGATDQPAVSAICDEIVRVAVDVAIARHGTGVHTKVALETLINRASSVAVRIHCYIVSGQLKAAYLLANRHQRTGDIRKILRQAELLGQMHVKRLCEARLNHQESGS</sequence>
<evidence type="ECO:0000259" key="7">
    <source>
        <dbReference type="PROSITE" id="PS50178"/>
    </source>
</evidence>
<evidence type="ECO:0000256" key="3">
    <source>
        <dbReference type="ARBA" id="ARBA00022771"/>
    </source>
</evidence>
<organism evidence="8 9">
    <name type="scientific">Anopheles maculatus</name>
    <dbReference type="NCBI Taxonomy" id="74869"/>
    <lineage>
        <taxon>Eukaryota</taxon>
        <taxon>Metazoa</taxon>
        <taxon>Ecdysozoa</taxon>
        <taxon>Arthropoda</taxon>
        <taxon>Hexapoda</taxon>
        <taxon>Insecta</taxon>
        <taxon>Pterygota</taxon>
        <taxon>Neoptera</taxon>
        <taxon>Endopterygota</taxon>
        <taxon>Diptera</taxon>
        <taxon>Nematocera</taxon>
        <taxon>Culicoidea</taxon>
        <taxon>Culicidae</taxon>
        <taxon>Anophelinae</taxon>
        <taxon>Anopheles</taxon>
        <taxon>Anopheles maculatus group</taxon>
    </lineage>
</organism>
<dbReference type="SUPFAM" id="SSF57903">
    <property type="entry name" value="FYVE/PHD zinc finger"/>
    <property type="match status" value="1"/>
</dbReference>
<dbReference type="AlphaFoldDB" id="A0A182SMD6"/>
<dbReference type="InterPro" id="IPR017455">
    <property type="entry name" value="Znf_FYVE-rel"/>
</dbReference>
<protein>
    <recommendedName>
        <fullName evidence="7">FYVE-type domain-containing protein</fullName>
    </recommendedName>
</protein>
<dbReference type="PROSITE" id="PS50178">
    <property type="entry name" value="ZF_FYVE"/>
    <property type="match status" value="1"/>
</dbReference>
<dbReference type="InterPro" id="IPR013083">
    <property type="entry name" value="Znf_RING/FYVE/PHD"/>
</dbReference>